<reference evidence="3" key="1">
    <citation type="submission" date="2017-05" db="EMBL/GenBank/DDBJ databases">
        <title>Complete and WGS of Bordetella genogroups.</title>
        <authorList>
            <person name="Spilker T."/>
            <person name="Lipuma J."/>
        </authorList>
    </citation>
    <scope>NUCLEOTIDE SEQUENCE</scope>
    <source>
        <strain evidence="3">AU21707</strain>
    </source>
</reference>
<evidence type="ECO:0000313" key="4">
    <source>
        <dbReference type="Proteomes" id="UP000216857"/>
    </source>
</evidence>
<protein>
    <submittedName>
        <fullName evidence="3">Malate dehydrogenase</fullName>
    </submittedName>
</protein>
<keyword evidence="2" id="KW-0560">Oxidoreductase</keyword>
<dbReference type="PANTHER" id="PTHR11091:SF0">
    <property type="entry name" value="MALATE DEHYDROGENASE"/>
    <property type="match status" value="1"/>
</dbReference>
<dbReference type="InterPro" id="IPR043144">
    <property type="entry name" value="Mal/L-sulf/L-lact_DH-like_ah"/>
</dbReference>
<sequence length="349" mass="36379">MRYCDADALIEWGAACLRAHDVPPEDALLVTRSLVQTSLWGIDSHGIARLPHYLNRLAHGSILARPAIAVRRTGPATAHVDGGQGLGIVVSHRANEAAMEIAAESGVGAVGISDSSHCGAIGLYTRVAARAGMVGIGFTHSDAIAAPFGGHVPFLGTNPISIAFPRAGGEPVCLDMATTSIPWNRVMNARREGAELPPGVAVDAHGADAQDAASANALRPLGGPSYGHKGYALALMIDLLCGPLNGNPFGPHISPMYDKLDMPRRLGAFFIVVDPARFPGGPALAATVEQMARELARQPGSPRMPGDPELDAAARRGAGGIPIEPGLWSEISAWGERLRVALPVVRDGR</sequence>
<dbReference type="AlphaFoldDB" id="A0A261RPI7"/>
<dbReference type="SUPFAM" id="SSF89733">
    <property type="entry name" value="L-sulfolactate dehydrogenase-like"/>
    <property type="match status" value="1"/>
</dbReference>
<dbReference type="GO" id="GO:0016491">
    <property type="term" value="F:oxidoreductase activity"/>
    <property type="evidence" value="ECO:0007669"/>
    <property type="project" value="UniProtKB-KW"/>
</dbReference>
<proteinExistence type="inferred from homology"/>
<dbReference type="STRING" id="1416803.CAL13_02755"/>
<dbReference type="RefSeq" id="WP_094845310.1">
    <property type="nucleotide sequence ID" value="NZ_NEVJ01000001.1"/>
</dbReference>
<dbReference type="InterPro" id="IPR036111">
    <property type="entry name" value="Mal/L-sulfo/L-lacto_DH-like_sf"/>
</dbReference>
<comment type="similarity">
    <text evidence="1">Belongs to the LDH2/MDH2 oxidoreductase family.</text>
</comment>
<dbReference type="EMBL" id="NEVJ01000001">
    <property type="protein sequence ID" value="OZI26203.1"/>
    <property type="molecule type" value="Genomic_DNA"/>
</dbReference>
<evidence type="ECO:0000313" key="3">
    <source>
        <dbReference type="EMBL" id="OZI26203.1"/>
    </source>
</evidence>
<dbReference type="Gene3D" id="3.30.1370.60">
    <property type="entry name" value="Hypothetical oxidoreductase yiak, domain 2"/>
    <property type="match status" value="1"/>
</dbReference>
<name>A0A261RPI7_9BORD</name>
<dbReference type="InterPro" id="IPR043143">
    <property type="entry name" value="Mal/L-sulf/L-lact_DH-like_NADP"/>
</dbReference>
<evidence type="ECO:0000256" key="2">
    <source>
        <dbReference type="ARBA" id="ARBA00023002"/>
    </source>
</evidence>
<dbReference type="Pfam" id="PF02615">
    <property type="entry name" value="Ldh_2"/>
    <property type="match status" value="1"/>
</dbReference>
<dbReference type="Proteomes" id="UP000216857">
    <property type="component" value="Unassembled WGS sequence"/>
</dbReference>
<dbReference type="InterPro" id="IPR003767">
    <property type="entry name" value="Malate/L-lactate_DH-like"/>
</dbReference>
<dbReference type="Gene3D" id="1.10.1530.10">
    <property type="match status" value="1"/>
</dbReference>
<keyword evidence="4" id="KW-1185">Reference proteome</keyword>
<organism evidence="3 4">
    <name type="scientific">Bordetella genomosp. 9</name>
    <dbReference type="NCBI Taxonomy" id="1416803"/>
    <lineage>
        <taxon>Bacteria</taxon>
        <taxon>Pseudomonadati</taxon>
        <taxon>Pseudomonadota</taxon>
        <taxon>Betaproteobacteria</taxon>
        <taxon>Burkholderiales</taxon>
        <taxon>Alcaligenaceae</taxon>
        <taxon>Bordetella</taxon>
    </lineage>
</organism>
<accession>A0A261RPI7</accession>
<gene>
    <name evidence="3" type="ORF">CAL26_02340</name>
</gene>
<dbReference type="PANTHER" id="PTHR11091">
    <property type="entry name" value="OXIDOREDUCTASE-RELATED"/>
    <property type="match status" value="1"/>
</dbReference>
<evidence type="ECO:0000256" key="1">
    <source>
        <dbReference type="ARBA" id="ARBA00006056"/>
    </source>
</evidence>
<comment type="caution">
    <text evidence="3">The sequence shown here is derived from an EMBL/GenBank/DDBJ whole genome shotgun (WGS) entry which is preliminary data.</text>
</comment>
<dbReference type="OrthoDB" id="924592at2"/>